<organism evidence="5 6">
    <name type="scientific">Anaerocolumna cellulosilytica</name>
    <dbReference type="NCBI Taxonomy" id="433286"/>
    <lineage>
        <taxon>Bacteria</taxon>
        <taxon>Bacillati</taxon>
        <taxon>Bacillota</taxon>
        <taxon>Clostridia</taxon>
        <taxon>Lachnospirales</taxon>
        <taxon>Lachnospiraceae</taxon>
        <taxon>Anaerocolumna</taxon>
    </lineage>
</organism>
<dbReference type="Pfam" id="PF18348">
    <property type="entry name" value="SH3_16"/>
    <property type="match status" value="1"/>
</dbReference>
<dbReference type="Proteomes" id="UP000515561">
    <property type="component" value="Chromosome"/>
</dbReference>
<dbReference type="SUPFAM" id="SSF54001">
    <property type="entry name" value="Cysteine proteinases"/>
    <property type="match status" value="1"/>
</dbReference>
<keyword evidence="6" id="KW-1185">Reference proteome</keyword>
<dbReference type="InterPro" id="IPR000064">
    <property type="entry name" value="NLP_P60_dom"/>
</dbReference>
<keyword evidence="3" id="KW-0378">Hydrolase</keyword>
<dbReference type="Gene3D" id="3.90.1720.10">
    <property type="entry name" value="endopeptidase domain like (from Nostoc punctiforme)"/>
    <property type="match status" value="1"/>
</dbReference>
<dbReference type="AlphaFoldDB" id="A0A6S6R2H9"/>
<gene>
    <name evidence="5" type="ORF">acsn021_12940</name>
</gene>
<dbReference type="RefSeq" id="WP_184092884.1">
    <property type="nucleotide sequence ID" value="NZ_AP023367.1"/>
</dbReference>
<dbReference type="InterPro" id="IPR051202">
    <property type="entry name" value="Peptidase_C40"/>
</dbReference>
<evidence type="ECO:0000256" key="3">
    <source>
        <dbReference type="ARBA" id="ARBA00022801"/>
    </source>
</evidence>
<protein>
    <submittedName>
        <fullName evidence="5">Uncharacterized protein</fullName>
    </submittedName>
</protein>
<dbReference type="PANTHER" id="PTHR47053:SF1">
    <property type="entry name" value="MUREIN DD-ENDOPEPTIDASE MEPH-RELATED"/>
    <property type="match status" value="1"/>
</dbReference>
<dbReference type="EMBL" id="AP023367">
    <property type="protein sequence ID" value="BCJ93725.1"/>
    <property type="molecule type" value="Genomic_DNA"/>
</dbReference>
<sequence>MKYALVNATLASLRKEPDRYSELVDENFYGRKVEILKDDALEWFFVKTEYRYTGYVHKSQLIIGERLLQMWDKYAKMIVIQAYADVLDQPKIQGFRITSLTRGALVAVLDYDEENGWVKIALCDGRNGYIKRGFLADYITDAFFIDNYYNRGTKETEDALRKSVVEAALSYLGTQYRWGGKSPLGIDCSGLCSVAYLLNGVIIYRDSAIMPGFPIHEVPYEAMKTADLLYFPGHIAMYIGEDRYVHATAKSGSDGVVINSLNPCDPDYREDLPEKITAVGSLFYSDGCE</sequence>
<dbReference type="InterPro" id="IPR041382">
    <property type="entry name" value="SH3_16"/>
</dbReference>
<proteinExistence type="inferred from homology"/>
<name>A0A6S6R2H9_9FIRM</name>
<evidence type="ECO:0000256" key="1">
    <source>
        <dbReference type="ARBA" id="ARBA00007074"/>
    </source>
</evidence>
<dbReference type="PANTHER" id="PTHR47053">
    <property type="entry name" value="MUREIN DD-ENDOPEPTIDASE MEPH-RELATED"/>
    <property type="match status" value="1"/>
</dbReference>
<keyword evidence="2" id="KW-0645">Protease</keyword>
<evidence type="ECO:0000313" key="6">
    <source>
        <dbReference type="Proteomes" id="UP000515561"/>
    </source>
</evidence>
<evidence type="ECO:0000313" key="5">
    <source>
        <dbReference type="EMBL" id="BCJ93725.1"/>
    </source>
</evidence>
<accession>A0A6S6R2H9</accession>
<dbReference type="Gene3D" id="2.30.30.40">
    <property type="entry name" value="SH3 Domains"/>
    <property type="match status" value="2"/>
</dbReference>
<reference evidence="5 6" key="1">
    <citation type="journal article" date="2016" name="Int. J. Syst. Evol. Microbiol.">
        <title>Descriptions of Anaerotaenia torta gen. nov., sp. nov. and Anaerocolumna cellulosilytica gen. nov., sp. nov. isolated from a methanogenic reactor of cattle waste.</title>
        <authorList>
            <person name="Uek A."/>
            <person name="Ohtaki Y."/>
            <person name="Kaku N."/>
            <person name="Ueki K."/>
        </authorList>
    </citation>
    <scope>NUCLEOTIDE SEQUENCE [LARGE SCALE GENOMIC DNA]</scope>
    <source>
        <strain evidence="5 6">SN021</strain>
    </source>
</reference>
<evidence type="ECO:0000256" key="2">
    <source>
        <dbReference type="ARBA" id="ARBA00022670"/>
    </source>
</evidence>
<dbReference type="GO" id="GO:0008234">
    <property type="term" value="F:cysteine-type peptidase activity"/>
    <property type="evidence" value="ECO:0007669"/>
    <property type="project" value="UniProtKB-KW"/>
</dbReference>
<evidence type="ECO:0000256" key="4">
    <source>
        <dbReference type="ARBA" id="ARBA00022807"/>
    </source>
</evidence>
<dbReference type="InterPro" id="IPR038765">
    <property type="entry name" value="Papain-like_cys_pep_sf"/>
</dbReference>
<dbReference type="PROSITE" id="PS51935">
    <property type="entry name" value="NLPC_P60"/>
    <property type="match status" value="1"/>
</dbReference>
<comment type="similarity">
    <text evidence="1">Belongs to the peptidase C40 family.</text>
</comment>
<dbReference type="GO" id="GO:0006508">
    <property type="term" value="P:proteolysis"/>
    <property type="evidence" value="ECO:0007669"/>
    <property type="project" value="UniProtKB-KW"/>
</dbReference>
<dbReference type="KEGG" id="acel:acsn021_12940"/>
<dbReference type="Pfam" id="PF00877">
    <property type="entry name" value="NLPC_P60"/>
    <property type="match status" value="1"/>
</dbReference>
<keyword evidence="4" id="KW-0788">Thiol protease</keyword>